<evidence type="ECO:0000256" key="9">
    <source>
        <dbReference type="SAM" id="SignalP"/>
    </source>
</evidence>
<evidence type="ECO:0000313" key="13">
    <source>
        <dbReference type="Proteomes" id="UP000677054"/>
    </source>
</evidence>
<feature type="domain" description="Neutral/alkaline non-lysosomal ceramidase C-terminal" evidence="11">
    <location>
        <begin position="536"/>
        <end position="640"/>
    </location>
</feature>
<dbReference type="InterPro" id="IPR006823">
    <property type="entry name" value="Ceramidase_alk"/>
</dbReference>
<comment type="similarity">
    <text evidence="1 7">Belongs to the neutral ceramidase family.</text>
</comment>
<keyword evidence="6" id="KW-0479">Metal-binding</keyword>
<keyword evidence="6" id="KW-0862">Zinc</keyword>
<dbReference type="EMBL" id="LR899679">
    <property type="protein sequence ID" value="CAD7241668.1"/>
    <property type="molecule type" value="Genomic_DNA"/>
</dbReference>
<feature type="binding site" evidence="6">
    <location>
        <position position="222"/>
    </location>
    <ligand>
        <name>Zn(2+)</name>
        <dbReference type="ChEBI" id="CHEBI:29105"/>
    </ligand>
</feature>
<protein>
    <recommendedName>
        <fullName evidence="3 7">Neutral ceramidase</fullName>
        <ecNumber evidence="2 7">3.5.1.23</ecNumber>
    </recommendedName>
</protein>
<keyword evidence="9" id="KW-0732">Signal</keyword>
<dbReference type="AlphaFoldDB" id="A0A7R8X617"/>
<feature type="chain" id="PRO_5036402430" description="Neutral ceramidase" evidence="9">
    <location>
        <begin position="18"/>
        <end position="692"/>
    </location>
</feature>
<dbReference type="Gene3D" id="2.60.40.2300">
    <property type="entry name" value="Neutral/alkaline non-lysosomal ceramidase, C-terminal domain"/>
    <property type="match status" value="1"/>
</dbReference>
<keyword evidence="4 7" id="KW-0378">Hydrolase</keyword>
<comment type="catalytic activity">
    <reaction evidence="7">
        <text>an N-acylsphing-4-enine + H2O = sphing-4-enine + a fatty acid</text>
        <dbReference type="Rhea" id="RHEA:20856"/>
        <dbReference type="ChEBI" id="CHEBI:15377"/>
        <dbReference type="ChEBI" id="CHEBI:28868"/>
        <dbReference type="ChEBI" id="CHEBI:52639"/>
        <dbReference type="ChEBI" id="CHEBI:57756"/>
        <dbReference type="EC" id="3.5.1.23"/>
    </reaction>
</comment>
<comment type="cofactor">
    <cofactor evidence="6">
        <name>Zn(2+)</name>
        <dbReference type="ChEBI" id="CHEBI:29105"/>
    </cofactor>
    <text evidence="6">Binds 1 zinc ion per subunit.</text>
</comment>
<dbReference type="GO" id="GO:0017040">
    <property type="term" value="F:N-acylsphingosine amidohydrolase activity"/>
    <property type="evidence" value="ECO:0007669"/>
    <property type="project" value="UniProtKB-UniRule"/>
</dbReference>
<dbReference type="Proteomes" id="UP000677054">
    <property type="component" value="Unassembled WGS sequence"/>
</dbReference>
<dbReference type="GO" id="GO:0005576">
    <property type="term" value="C:extracellular region"/>
    <property type="evidence" value="ECO:0007669"/>
    <property type="project" value="TreeGrafter"/>
</dbReference>
<evidence type="ECO:0000256" key="5">
    <source>
        <dbReference type="PIRSR" id="PIRSR606823-1"/>
    </source>
</evidence>
<feature type="region of interest" description="Disordered" evidence="8">
    <location>
        <begin position="665"/>
        <end position="692"/>
    </location>
</feature>
<keyword evidence="13" id="KW-1185">Reference proteome</keyword>
<evidence type="ECO:0000313" key="12">
    <source>
        <dbReference type="EMBL" id="CAD7241668.1"/>
    </source>
</evidence>
<evidence type="ECO:0000259" key="11">
    <source>
        <dbReference type="Pfam" id="PF17048"/>
    </source>
</evidence>
<evidence type="ECO:0000256" key="6">
    <source>
        <dbReference type="PIRSR" id="PIRSR606823-2"/>
    </source>
</evidence>
<feature type="domain" description="Neutral/alkaline non-lysosomal ceramidase N-terminal" evidence="10">
    <location>
        <begin position="25"/>
        <end position="533"/>
    </location>
</feature>
<gene>
    <name evidence="12" type="ORF">DSTB1V02_LOCUS1650</name>
</gene>
<dbReference type="InterPro" id="IPR038445">
    <property type="entry name" value="NCDase_C_sf"/>
</dbReference>
<feature type="compositionally biased region" description="Basic residues" evidence="8">
    <location>
        <begin position="678"/>
        <end position="692"/>
    </location>
</feature>
<proteinExistence type="inferred from homology"/>
<organism evidence="12">
    <name type="scientific">Darwinula stevensoni</name>
    <dbReference type="NCBI Taxonomy" id="69355"/>
    <lineage>
        <taxon>Eukaryota</taxon>
        <taxon>Metazoa</taxon>
        <taxon>Ecdysozoa</taxon>
        <taxon>Arthropoda</taxon>
        <taxon>Crustacea</taxon>
        <taxon>Oligostraca</taxon>
        <taxon>Ostracoda</taxon>
        <taxon>Podocopa</taxon>
        <taxon>Podocopida</taxon>
        <taxon>Darwinulocopina</taxon>
        <taxon>Darwinuloidea</taxon>
        <taxon>Darwinulidae</taxon>
        <taxon>Darwinula</taxon>
    </lineage>
</organism>
<dbReference type="PANTHER" id="PTHR12670">
    <property type="entry name" value="CERAMIDASE"/>
    <property type="match status" value="1"/>
</dbReference>
<evidence type="ECO:0000256" key="1">
    <source>
        <dbReference type="ARBA" id="ARBA00009835"/>
    </source>
</evidence>
<reference evidence="12" key="1">
    <citation type="submission" date="2020-11" db="EMBL/GenBank/DDBJ databases">
        <authorList>
            <person name="Tran Van P."/>
        </authorList>
    </citation>
    <scope>NUCLEOTIDE SEQUENCE</scope>
</reference>
<feature type="binding site" evidence="6">
    <location>
        <position position="505"/>
    </location>
    <ligand>
        <name>Zn(2+)</name>
        <dbReference type="ChEBI" id="CHEBI:29105"/>
    </ligand>
</feature>
<evidence type="ECO:0000256" key="2">
    <source>
        <dbReference type="ARBA" id="ARBA00011891"/>
    </source>
</evidence>
<feature type="binding site" evidence="6">
    <location>
        <position position="114"/>
    </location>
    <ligand>
        <name>Zn(2+)</name>
        <dbReference type="ChEBI" id="CHEBI:29105"/>
    </ligand>
</feature>
<sequence length="692" mass="77099">MFLLVFPIVLCLHSASGFEQNPPHLVGIGIGDVTGPAADVAMMGYAKHWQETKGIHLRQFARTFIACDDVDCIVFCSADIGMMGTAVKQEVVKRMNAEFGGKYHGGNVILSGTHTHSGPSGFLSYALYNIPNRGFVQETFDAIVEGILDSIREAHRSIRPGKIYYGETLVPNANVNRSPTAYLANPEKERKRYEHDVDKVMQLLQFESDGEIRGVFAWFAVHPTSMNNTNMLISSDNKGVASLIVEKHFNGEVMPGKGPFIAAFPASNLGDTSPNLKSPVCIKTGEPCDPITSACKDRGDFCVASGPGKDMQESTWIIGDRQAEAALEIIEEIGRNKERSRVRGAIKSIGQYVDMTNYQFELEQEDGNKTNVTTCKPAMGYSFAAGTTDGYGSLEFTQGEKDQHGIWRILTALLDQPTEEQKKCHAPKPILFNTGDMTWPYPWQPEVVETTLGMIGNVAIAALPGEFTTMAGRRIRDRLRRVMRSHGKRDPKIILAGLSNTYTSYVATFEEYQVQRYEGASTIFGPYTNAAYIDQFEKLADALFDGATMRSDLFPPNLLDKQISLLNLIMPDHPPVRKDFGDCSLEPEGMYRRQDSVHVAFVSGNPRNDRRKNGTYLLVEKLEANDLWVDVATDASWETKSGSLFLQLVYTVVTDEEFEQQAWNTGEGEVTPATKQKQQARRRKSWRLRSQF</sequence>
<evidence type="ECO:0000256" key="8">
    <source>
        <dbReference type="SAM" id="MobiDB-lite"/>
    </source>
</evidence>
<feature type="active site" description="Nucleophile" evidence="5">
    <location>
        <position position="273"/>
    </location>
</feature>
<dbReference type="EC" id="3.5.1.23" evidence="2 7"/>
<dbReference type="EMBL" id="CAJPEV010000162">
    <property type="protein sequence ID" value="CAG0881629.1"/>
    <property type="molecule type" value="Genomic_DNA"/>
</dbReference>
<feature type="signal peptide" evidence="9">
    <location>
        <begin position="1"/>
        <end position="17"/>
    </location>
</feature>
<dbReference type="InterPro" id="IPR031331">
    <property type="entry name" value="NEUT/ALK_ceramidase_C"/>
</dbReference>
<keyword evidence="7" id="KW-0443">Lipid metabolism</keyword>
<dbReference type="OrthoDB" id="191371at2759"/>
<dbReference type="Pfam" id="PF17048">
    <property type="entry name" value="Ceramidse_alk_C"/>
    <property type="match status" value="1"/>
</dbReference>
<keyword evidence="7" id="KW-0746">Sphingolipid metabolism</keyword>
<dbReference type="GO" id="GO:0016020">
    <property type="term" value="C:membrane"/>
    <property type="evidence" value="ECO:0007669"/>
    <property type="project" value="GOC"/>
</dbReference>
<name>A0A7R8X617_9CRUS</name>
<dbReference type="GO" id="GO:0046512">
    <property type="term" value="P:sphingosine biosynthetic process"/>
    <property type="evidence" value="ECO:0007669"/>
    <property type="project" value="TreeGrafter"/>
</dbReference>
<evidence type="ECO:0000259" key="10">
    <source>
        <dbReference type="Pfam" id="PF04734"/>
    </source>
</evidence>
<dbReference type="GO" id="GO:0046514">
    <property type="term" value="P:ceramide catabolic process"/>
    <property type="evidence" value="ECO:0007669"/>
    <property type="project" value="InterPro"/>
</dbReference>
<evidence type="ECO:0000256" key="3">
    <source>
        <dbReference type="ARBA" id="ARBA00019235"/>
    </source>
</evidence>
<dbReference type="Pfam" id="PF04734">
    <property type="entry name" value="Ceramidase_alk"/>
    <property type="match status" value="1"/>
</dbReference>
<dbReference type="PANTHER" id="PTHR12670:SF1">
    <property type="entry name" value="NEUTRAL CERAMIDASE"/>
    <property type="match status" value="1"/>
</dbReference>
<evidence type="ECO:0000256" key="7">
    <source>
        <dbReference type="RuleBase" id="RU366019"/>
    </source>
</evidence>
<dbReference type="GO" id="GO:0046872">
    <property type="term" value="F:metal ion binding"/>
    <property type="evidence" value="ECO:0007669"/>
    <property type="project" value="UniProtKB-KW"/>
</dbReference>
<feature type="binding site" evidence="6">
    <location>
        <position position="466"/>
    </location>
    <ligand>
        <name>Zn(2+)</name>
        <dbReference type="ChEBI" id="CHEBI:29105"/>
    </ligand>
</feature>
<accession>A0A7R8X617</accession>
<dbReference type="GO" id="GO:0042759">
    <property type="term" value="P:long-chain fatty acid biosynthetic process"/>
    <property type="evidence" value="ECO:0007669"/>
    <property type="project" value="TreeGrafter"/>
</dbReference>
<dbReference type="InterPro" id="IPR031329">
    <property type="entry name" value="NEUT/ALK_ceramidase_N"/>
</dbReference>
<evidence type="ECO:0000256" key="4">
    <source>
        <dbReference type="ARBA" id="ARBA00022801"/>
    </source>
</evidence>